<evidence type="ECO:0000313" key="1">
    <source>
        <dbReference type="EMBL" id="HFQ79221.1"/>
    </source>
</evidence>
<dbReference type="InterPro" id="IPR053725">
    <property type="entry name" value="CRISPR_Cas5_sf"/>
</dbReference>
<proteinExistence type="predicted"/>
<dbReference type="EMBL" id="DTAU01000114">
    <property type="protein sequence ID" value="HFQ79221.1"/>
    <property type="molecule type" value="Genomic_DNA"/>
</dbReference>
<dbReference type="EMBL" id="DTDH01000194">
    <property type="protein sequence ID" value="HGT99158.1"/>
    <property type="molecule type" value="Genomic_DNA"/>
</dbReference>
<reference evidence="2" key="1">
    <citation type="journal article" date="2020" name="mSystems">
        <title>Genome- and Community-Level Interaction Insights into Carbon Utilization and Element Cycling Functions of Hydrothermarchaeota in Hydrothermal Sediment.</title>
        <authorList>
            <person name="Zhou Z."/>
            <person name="Liu Y."/>
            <person name="Xu W."/>
            <person name="Pan J."/>
            <person name="Luo Z.H."/>
            <person name="Li M."/>
        </authorList>
    </citation>
    <scope>NUCLEOTIDE SEQUENCE [LARGE SCALE GENOMIC DNA]</scope>
    <source>
        <strain evidence="1">SpSt-629</strain>
        <strain evidence="2">SpSt-688</strain>
    </source>
</reference>
<comment type="caution">
    <text evidence="2">The sequence shown here is derived from an EMBL/GenBank/DDBJ whole genome shotgun (WGS) entry which is preliminary data.</text>
</comment>
<dbReference type="NCBIfam" id="TIGR01874">
    <property type="entry name" value="cas_cas5a"/>
    <property type="match status" value="1"/>
</dbReference>
<dbReference type="Gene3D" id="3.30.70.3120">
    <property type="match status" value="1"/>
</dbReference>
<evidence type="ECO:0000313" key="2">
    <source>
        <dbReference type="EMBL" id="HGT99158.1"/>
    </source>
</evidence>
<dbReference type="AlphaFoldDB" id="A0A7J3N019"/>
<sequence length="271" mass="30941">MKGIVFEIKPLFYSCKLPVAYQIKTSSILPPPSSLLGAIYKNYVKVLDLDYSKSSLVKFLSDVIYVGLTLLPPKADLDTVIIKKFSVLLKHHRIEKDPKSREKGRRIDAMAREYVFTNGRMIGVLVAKNLDSPLIEAVESMEYLGNSESIVSVKVLERDLPVEMLDVNKVMDKNVMLQIISSDIESLPVRGVIEQCGRIPSEPWSSREAKDFCYVWNPLEPFIVNRYKPLSYKNVVSDRIQKNFVFLFSHSLGLQLIFSNHGFDCLYTIER</sequence>
<name>A0A7J3N019_9CREN</name>
<dbReference type="InterPro" id="IPR010153">
    <property type="entry name" value="CRISPR-assoc_prot_Cas5a-typ"/>
</dbReference>
<organism evidence="2">
    <name type="scientific">Ignisphaera aggregans</name>
    <dbReference type="NCBI Taxonomy" id="334771"/>
    <lineage>
        <taxon>Archaea</taxon>
        <taxon>Thermoproteota</taxon>
        <taxon>Thermoprotei</taxon>
        <taxon>Desulfurococcales</taxon>
        <taxon>Desulfurococcaceae</taxon>
        <taxon>Ignisphaera</taxon>
    </lineage>
</organism>
<accession>A0A7J3N019</accession>
<gene>
    <name evidence="2" type="primary">cas5a</name>
    <name evidence="1" type="ORF">ENT99_05930</name>
    <name evidence="2" type="ORF">ENU64_07005</name>
</gene>
<protein>
    <submittedName>
        <fullName evidence="2">Type I-A CRISPR-associated protein Cas5</fullName>
    </submittedName>
</protein>